<comment type="caution">
    <text evidence="2">The sequence shown here is derived from an EMBL/GenBank/DDBJ whole genome shotgun (WGS) entry which is preliminary data.</text>
</comment>
<protein>
    <recommendedName>
        <fullName evidence="4">F-box domain-containing protein</fullName>
    </recommendedName>
</protein>
<evidence type="ECO:0008006" key="4">
    <source>
        <dbReference type="Google" id="ProtNLM"/>
    </source>
</evidence>
<dbReference type="EMBL" id="SEOQ01001956">
    <property type="protein sequence ID" value="TFY50188.1"/>
    <property type="molecule type" value="Genomic_DNA"/>
</dbReference>
<sequence>MWSSAAHCSAPRRWTCFPPTPRAHGTYASCACASRRGSEPARGQLLGARRQVLLDGYRISAAVRRAAHNMEILRAFVWDGEELPPNDDMWFALRICCTRLKYIGTAFGSVLPSPKSHLFDFSDLHGFTLTFKKGFYWHHVGFTRNEPIPGYHRLWDMLIKRCPHLQELELDGDSPDDPADAQRLTRGRWPDLRKLVLGNVVLDWHTAVNPASKRPFITFLEEHCAIESLSLVGHQPSVAAPDLLSAVHPEALPALTEFYGSLQQIQALQNKKTLTSICVPDTIVLREGTPLSVSNVLSQIPSLTSLTLTFGLEHGYDNGSMLHALISACPQLQHLDLTYACKPSFSLVSATSASTAPPCDTYHSPGQLRTQPPQPLPPPQPAPPHRAKPFRRSPLHLRPPHRAHEPAPPQLHARVPRAQHDVPHARRAACRAGERVVRARRGPVRAAL</sequence>
<accession>A0A4Y9XKI9</accession>
<proteinExistence type="predicted"/>
<feature type="compositionally biased region" description="Basic residues" evidence="1">
    <location>
        <begin position="385"/>
        <end position="401"/>
    </location>
</feature>
<name>A0A4Y9XKI9_9AGAM</name>
<dbReference type="OrthoDB" id="2870744at2759"/>
<keyword evidence="3" id="KW-1185">Reference proteome</keyword>
<gene>
    <name evidence="2" type="ORF">EVG20_g11667</name>
</gene>
<dbReference type="AlphaFoldDB" id="A0A4Y9XKI9"/>
<dbReference type="SUPFAM" id="SSF52047">
    <property type="entry name" value="RNI-like"/>
    <property type="match status" value="1"/>
</dbReference>
<dbReference type="InterPro" id="IPR032675">
    <property type="entry name" value="LRR_dom_sf"/>
</dbReference>
<feature type="compositionally biased region" description="Pro residues" evidence="1">
    <location>
        <begin position="372"/>
        <end position="384"/>
    </location>
</feature>
<organism evidence="2 3">
    <name type="scientific">Dentipellis fragilis</name>
    <dbReference type="NCBI Taxonomy" id="205917"/>
    <lineage>
        <taxon>Eukaryota</taxon>
        <taxon>Fungi</taxon>
        <taxon>Dikarya</taxon>
        <taxon>Basidiomycota</taxon>
        <taxon>Agaricomycotina</taxon>
        <taxon>Agaricomycetes</taxon>
        <taxon>Russulales</taxon>
        <taxon>Hericiaceae</taxon>
        <taxon>Dentipellis</taxon>
    </lineage>
</organism>
<evidence type="ECO:0000313" key="2">
    <source>
        <dbReference type="EMBL" id="TFY50188.1"/>
    </source>
</evidence>
<reference evidence="2 3" key="1">
    <citation type="submission" date="2019-02" db="EMBL/GenBank/DDBJ databases">
        <title>Genome sequencing of the rare red list fungi Dentipellis fragilis.</title>
        <authorList>
            <person name="Buettner E."/>
            <person name="Kellner H."/>
        </authorList>
    </citation>
    <scope>NUCLEOTIDE SEQUENCE [LARGE SCALE GENOMIC DNA]</scope>
    <source>
        <strain evidence="2 3">DSM 105465</strain>
    </source>
</reference>
<dbReference type="Proteomes" id="UP000298327">
    <property type="component" value="Unassembled WGS sequence"/>
</dbReference>
<dbReference type="STRING" id="205917.A0A4Y9XKI9"/>
<dbReference type="Gene3D" id="3.80.10.10">
    <property type="entry name" value="Ribonuclease Inhibitor"/>
    <property type="match status" value="1"/>
</dbReference>
<feature type="region of interest" description="Disordered" evidence="1">
    <location>
        <begin position="356"/>
        <end position="426"/>
    </location>
</feature>
<evidence type="ECO:0000256" key="1">
    <source>
        <dbReference type="SAM" id="MobiDB-lite"/>
    </source>
</evidence>
<evidence type="ECO:0000313" key="3">
    <source>
        <dbReference type="Proteomes" id="UP000298327"/>
    </source>
</evidence>